<dbReference type="GO" id="GO:0017004">
    <property type="term" value="P:cytochrome complex assembly"/>
    <property type="evidence" value="ECO:0007669"/>
    <property type="project" value="UniProtKB-KW"/>
</dbReference>
<keyword evidence="5 6" id="KW-0472">Membrane</keyword>
<accession>A0A518D3X7</accession>
<keyword evidence="3" id="KW-0201">Cytochrome c-type biogenesis</keyword>
<evidence type="ECO:0000259" key="7">
    <source>
        <dbReference type="Pfam" id="PF05140"/>
    </source>
</evidence>
<dbReference type="OrthoDB" id="278989at2"/>
<reference evidence="8 9" key="1">
    <citation type="submission" date="2019-02" db="EMBL/GenBank/DDBJ databases">
        <title>Deep-cultivation of Planctomycetes and their phenomic and genomic characterization uncovers novel biology.</title>
        <authorList>
            <person name="Wiegand S."/>
            <person name="Jogler M."/>
            <person name="Boedeker C."/>
            <person name="Pinto D."/>
            <person name="Vollmers J."/>
            <person name="Rivas-Marin E."/>
            <person name="Kohn T."/>
            <person name="Peeters S.H."/>
            <person name="Heuer A."/>
            <person name="Rast P."/>
            <person name="Oberbeckmann S."/>
            <person name="Bunk B."/>
            <person name="Jeske O."/>
            <person name="Meyerdierks A."/>
            <person name="Storesund J.E."/>
            <person name="Kallscheuer N."/>
            <person name="Luecker S."/>
            <person name="Lage O.M."/>
            <person name="Pohl T."/>
            <person name="Merkel B.J."/>
            <person name="Hornburger P."/>
            <person name="Mueller R.-W."/>
            <person name="Bruemmer F."/>
            <person name="Labrenz M."/>
            <person name="Spormann A.M."/>
            <person name="Op den Camp H."/>
            <person name="Overmann J."/>
            <person name="Amann R."/>
            <person name="Jetten M.S.M."/>
            <person name="Mascher T."/>
            <person name="Medema M.H."/>
            <person name="Devos D.P."/>
            <person name="Kaster A.-K."/>
            <person name="Ovreas L."/>
            <person name="Rohde M."/>
            <person name="Galperin M.Y."/>
            <person name="Jogler C."/>
        </authorList>
    </citation>
    <scope>NUCLEOTIDE SEQUENCE [LARGE SCALE GENOMIC DNA]</scope>
    <source>
        <strain evidence="8 9">Pla163</strain>
    </source>
</reference>
<evidence type="ECO:0000256" key="4">
    <source>
        <dbReference type="ARBA" id="ARBA00022989"/>
    </source>
</evidence>
<dbReference type="Pfam" id="PF05140">
    <property type="entry name" value="ResB"/>
    <property type="match status" value="1"/>
</dbReference>
<dbReference type="InterPro" id="IPR023494">
    <property type="entry name" value="Cyt_c_bgen_Ccs1/CcsB/ResB"/>
</dbReference>
<dbReference type="InterPro" id="IPR007816">
    <property type="entry name" value="ResB-like_domain"/>
</dbReference>
<dbReference type="GO" id="GO:0016020">
    <property type="term" value="C:membrane"/>
    <property type="evidence" value="ECO:0007669"/>
    <property type="project" value="UniProtKB-SubCell"/>
</dbReference>
<comment type="subcellular location">
    <subcellularLocation>
        <location evidence="1">Membrane</location>
        <topology evidence="1">Multi-pass membrane protein</topology>
    </subcellularLocation>
</comment>
<dbReference type="Proteomes" id="UP000319342">
    <property type="component" value="Chromosome"/>
</dbReference>
<dbReference type="PANTHER" id="PTHR31566">
    <property type="entry name" value="CYTOCHROME C BIOGENESIS PROTEIN CCS1, CHLOROPLASTIC"/>
    <property type="match status" value="1"/>
</dbReference>
<evidence type="ECO:0000256" key="1">
    <source>
        <dbReference type="ARBA" id="ARBA00004141"/>
    </source>
</evidence>
<dbReference type="RefSeq" id="WP_145190859.1">
    <property type="nucleotide sequence ID" value="NZ_CP036290.1"/>
</dbReference>
<organism evidence="8 9">
    <name type="scientific">Rohdeia mirabilis</name>
    <dbReference type="NCBI Taxonomy" id="2528008"/>
    <lineage>
        <taxon>Bacteria</taxon>
        <taxon>Pseudomonadati</taxon>
        <taxon>Planctomycetota</taxon>
        <taxon>Planctomycetia</taxon>
        <taxon>Planctomycetia incertae sedis</taxon>
        <taxon>Rohdeia</taxon>
    </lineage>
</organism>
<evidence type="ECO:0000313" key="9">
    <source>
        <dbReference type="Proteomes" id="UP000319342"/>
    </source>
</evidence>
<evidence type="ECO:0000256" key="6">
    <source>
        <dbReference type="SAM" id="Phobius"/>
    </source>
</evidence>
<proteinExistence type="predicted"/>
<keyword evidence="4 6" id="KW-1133">Transmembrane helix</keyword>
<keyword evidence="2 6" id="KW-0812">Transmembrane</keyword>
<evidence type="ECO:0000256" key="3">
    <source>
        <dbReference type="ARBA" id="ARBA00022748"/>
    </source>
</evidence>
<dbReference type="EMBL" id="CP036290">
    <property type="protein sequence ID" value="QDU86154.1"/>
    <property type="molecule type" value="Genomic_DNA"/>
</dbReference>
<feature type="domain" description="ResB-like" evidence="7">
    <location>
        <begin position="272"/>
        <end position="339"/>
    </location>
</feature>
<feature type="transmembrane region" description="Helical" evidence="6">
    <location>
        <begin position="96"/>
        <end position="115"/>
    </location>
</feature>
<evidence type="ECO:0000313" key="8">
    <source>
        <dbReference type="EMBL" id="QDU86154.1"/>
    </source>
</evidence>
<evidence type="ECO:0000256" key="5">
    <source>
        <dbReference type="ARBA" id="ARBA00023136"/>
    </source>
</evidence>
<dbReference type="AlphaFoldDB" id="A0A518D3X7"/>
<gene>
    <name evidence="8" type="primary">ccs1</name>
    <name evidence="8" type="ORF">Pla163_33030</name>
</gene>
<name>A0A518D3X7_9BACT</name>
<feature type="transmembrane region" description="Helical" evidence="6">
    <location>
        <begin position="361"/>
        <end position="378"/>
    </location>
</feature>
<evidence type="ECO:0000256" key="2">
    <source>
        <dbReference type="ARBA" id="ARBA00022692"/>
    </source>
</evidence>
<sequence length="391" mass="42734">MKAVRSIGTRLVAFFSSLSLAGVLLCLLALLTFLGTLEQAEFGLYEVQRKYFESLFLLHDAGPVTIPLPGGALVMGLLFVNLLVGGVARLRRGLGTAGVLTAHLGMLIMLVAGFVKYATGVEGHVTLYEGDERNWFQSYTETELAIVELRPNGAPTQEWTVADDELRGAGPGAEVALSGLPFGLEVTHWFENANALPKGPMFDVDVPVVAGLFLQGRPKAAQAERNAAGGYVVVTGPDGIRRTGMLWAFDSAPWTVQVGERTFALDVRRERYPMPFDVRLDDFKKEDHPGTSMPAWFSSDVTVTDRMSGDDVSRPVLISMNEPLREEGLVLYQASWGPSNARPGDPLFSTLAVVRNPADQWPFYSCVVIAAGLLFHFGRKLKLHVRRELAK</sequence>
<feature type="transmembrane region" description="Helical" evidence="6">
    <location>
        <begin position="64"/>
        <end position="84"/>
    </location>
</feature>
<protein>
    <submittedName>
        <fullName evidence="8">Cytochrome c biogenesis protein Ccs1</fullName>
    </submittedName>
</protein>
<keyword evidence="9" id="KW-1185">Reference proteome</keyword>